<comment type="caution">
    <text evidence="3">The sequence shown here is derived from an EMBL/GenBank/DDBJ whole genome shotgun (WGS) entry which is preliminary data.</text>
</comment>
<dbReference type="RefSeq" id="WP_185088541.1">
    <property type="nucleotide sequence ID" value="NZ_JACHJB010000003.1"/>
</dbReference>
<accession>A0A7X0CBR0</accession>
<organism evidence="3 4">
    <name type="scientific">Nonomuraea muscovyensis</name>
    <dbReference type="NCBI Taxonomy" id="1124761"/>
    <lineage>
        <taxon>Bacteria</taxon>
        <taxon>Bacillati</taxon>
        <taxon>Actinomycetota</taxon>
        <taxon>Actinomycetes</taxon>
        <taxon>Streptosporangiales</taxon>
        <taxon>Streptosporangiaceae</taxon>
        <taxon>Nonomuraea</taxon>
    </lineage>
</organism>
<dbReference type="Pfam" id="PF26366">
    <property type="entry name" value="DUF8094"/>
    <property type="match status" value="1"/>
</dbReference>
<evidence type="ECO:0000259" key="2">
    <source>
        <dbReference type="Pfam" id="PF26366"/>
    </source>
</evidence>
<feature type="domain" description="DUF8094" evidence="2">
    <location>
        <begin position="53"/>
        <end position="336"/>
    </location>
</feature>
<dbReference type="EMBL" id="JACHJB010000003">
    <property type="protein sequence ID" value="MBB6350816.1"/>
    <property type="molecule type" value="Genomic_DNA"/>
</dbReference>
<gene>
    <name evidence="3" type="ORF">FHU36_007388</name>
</gene>
<protein>
    <recommendedName>
        <fullName evidence="2">DUF8094 domain-containing protein</fullName>
    </recommendedName>
</protein>
<evidence type="ECO:0000256" key="1">
    <source>
        <dbReference type="SAM" id="SignalP"/>
    </source>
</evidence>
<feature type="chain" id="PRO_5038359924" description="DUF8094 domain-containing protein" evidence="1">
    <location>
        <begin position="25"/>
        <end position="337"/>
    </location>
</feature>
<dbReference type="PROSITE" id="PS51257">
    <property type="entry name" value="PROKAR_LIPOPROTEIN"/>
    <property type="match status" value="1"/>
</dbReference>
<name>A0A7X0CBR0_9ACTN</name>
<sequence length="337" mass="35134">MRTSGRLKALALAVTLLTGTAGLAACSGSASPAPSRAAAAESLSPTPAPAPHAVTPDDAAEVFAEFVATDDLLRAGGDLRLSLEITRDSEALLTTAAFESTGNRPPRYTWGRPTFYVPRFPAGERAPWFSVLVTRDGELTLLTFAKAADWRLGSATRLLDGQRAPAIALDADGYATALGSQDESVTISPHYMGPLHATVAEAGAGGVAAGLIAPGPHTTDIAQEIAAERDEAKIAGFSYDSIFSGNDHPVYALRTSDGGALIQYSLTRTTTTTTRTAEKDFIPVPESARWAIGEPVLRRTLRLSETHQYATAVPPSSAPAAARVVAHDGALTRASGE</sequence>
<evidence type="ECO:0000313" key="4">
    <source>
        <dbReference type="Proteomes" id="UP000583800"/>
    </source>
</evidence>
<dbReference type="Proteomes" id="UP000583800">
    <property type="component" value="Unassembled WGS sequence"/>
</dbReference>
<evidence type="ECO:0000313" key="3">
    <source>
        <dbReference type="EMBL" id="MBB6350816.1"/>
    </source>
</evidence>
<feature type="signal peptide" evidence="1">
    <location>
        <begin position="1"/>
        <end position="24"/>
    </location>
</feature>
<dbReference type="InterPro" id="IPR058407">
    <property type="entry name" value="DUF8094"/>
</dbReference>
<dbReference type="AlphaFoldDB" id="A0A7X0CBR0"/>
<reference evidence="3 4" key="1">
    <citation type="submission" date="2020-08" db="EMBL/GenBank/DDBJ databases">
        <title>Sequencing the genomes of 1000 actinobacteria strains.</title>
        <authorList>
            <person name="Klenk H.-P."/>
        </authorList>
    </citation>
    <scope>NUCLEOTIDE SEQUENCE [LARGE SCALE GENOMIC DNA]</scope>
    <source>
        <strain evidence="3 4">DSM 45913</strain>
    </source>
</reference>
<proteinExistence type="predicted"/>
<keyword evidence="1" id="KW-0732">Signal</keyword>
<keyword evidence="4" id="KW-1185">Reference proteome</keyword>